<dbReference type="Pfam" id="PF02274">
    <property type="entry name" value="ADI"/>
    <property type="match status" value="1"/>
</dbReference>
<dbReference type="PANTHER" id="PTHR47271">
    <property type="entry name" value="ARGININE DEIMINASE"/>
    <property type="match status" value="1"/>
</dbReference>
<sequence length="316" mass="36201">MRINPNCWDEFSELKTVIVCSPSKIDIPDKQTAEYMQWKKPVKMKKAQQDFDNMVNALEKEGVNVIDYSKYLPEHDLSFHNKLINRVYVRDLVCVFGNIVLPGEAGTSMRKPEYVLSHQLFQTWLDEETFPVQVNNSLTALEYGDVMILNNDAVLLNTGVRTSIDSVFELKDSIFKAGFSEIGVIDLPRRSDTLHIDMNGNVAGKDLFIAKSYMKFLPIQVLTEKASTYQMANEFLNRHGFDIEWTTEITHTLADINFLNINSETILISKKANQNIFKHHPKLQKKRFIEIDVNELEKGGGGIRCMTLPIERGNYS</sequence>
<dbReference type="EMBL" id="MJEH01000002">
    <property type="protein sequence ID" value="OEH94450.1"/>
    <property type="molecule type" value="Genomic_DNA"/>
</dbReference>
<dbReference type="PANTHER" id="PTHR47271:SF2">
    <property type="entry name" value="ARGININE DEIMINASE"/>
    <property type="match status" value="1"/>
</dbReference>
<keyword evidence="2" id="KW-1185">Reference proteome</keyword>
<gene>
    <name evidence="1" type="ORF">BFG57_08295</name>
</gene>
<dbReference type="RefSeq" id="WP_069715597.1">
    <property type="nucleotide sequence ID" value="NZ_MJEH01000002.1"/>
</dbReference>
<dbReference type="AlphaFoldDB" id="A0A1E5LK37"/>
<evidence type="ECO:0000313" key="1">
    <source>
        <dbReference type="EMBL" id="OEH94450.1"/>
    </source>
</evidence>
<dbReference type="GO" id="GO:0019546">
    <property type="term" value="P:L-arginine deiminase pathway"/>
    <property type="evidence" value="ECO:0007669"/>
    <property type="project" value="TreeGrafter"/>
</dbReference>
<organism evidence="1 2">
    <name type="scientific">Bacillus solimangrovi</name>
    <dbReference type="NCBI Taxonomy" id="1305675"/>
    <lineage>
        <taxon>Bacteria</taxon>
        <taxon>Bacillati</taxon>
        <taxon>Bacillota</taxon>
        <taxon>Bacilli</taxon>
        <taxon>Bacillales</taxon>
        <taxon>Bacillaceae</taxon>
        <taxon>Bacillus</taxon>
    </lineage>
</organism>
<evidence type="ECO:0000313" key="2">
    <source>
        <dbReference type="Proteomes" id="UP000095209"/>
    </source>
</evidence>
<dbReference type="Proteomes" id="UP000095209">
    <property type="component" value="Unassembled WGS sequence"/>
</dbReference>
<reference evidence="1 2" key="1">
    <citation type="submission" date="2016-08" db="EMBL/GenBank/DDBJ databases">
        <title>Genome of Bacillus solimangrovi GH2-4.</title>
        <authorList>
            <person name="Lim S."/>
            <person name="Kim B.-C."/>
        </authorList>
    </citation>
    <scope>NUCLEOTIDE SEQUENCE [LARGE SCALE GENOMIC DNA]</scope>
    <source>
        <strain evidence="1 2">GH2-4</strain>
    </source>
</reference>
<dbReference type="Gene3D" id="3.75.10.10">
    <property type="entry name" value="L-arginine/glycine Amidinotransferase, Chain A"/>
    <property type="match status" value="1"/>
</dbReference>
<dbReference type="OrthoDB" id="9807502at2"/>
<dbReference type="GO" id="GO:0016990">
    <property type="term" value="F:arginine deiminase activity"/>
    <property type="evidence" value="ECO:0007669"/>
    <property type="project" value="TreeGrafter"/>
</dbReference>
<dbReference type="SUPFAM" id="SSF55909">
    <property type="entry name" value="Pentein"/>
    <property type="match status" value="1"/>
</dbReference>
<protein>
    <submittedName>
        <fullName evidence="1">Arginine deiminase</fullName>
    </submittedName>
</protein>
<accession>A0A1E5LK37</accession>
<proteinExistence type="predicted"/>
<name>A0A1E5LK37_9BACI</name>
<comment type="caution">
    <text evidence="1">The sequence shown here is derived from an EMBL/GenBank/DDBJ whole genome shotgun (WGS) entry which is preliminary data.</text>
</comment>
<dbReference type="STRING" id="1305675.BFG57_08295"/>